<name>A0AAV4D689_9GAST</name>
<dbReference type="AlphaFoldDB" id="A0AAV4D689"/>
<dbReference type="Proteomes" id="UP000735302">
    <property type="component" value="Unassembled WGS sequence"/>
</dbReference>
<sequence>MTFRATVCKEHQLRARTRHSNISADLMARSLPYSPPKPLSSSSSCAASRNYFTAHDQKWPQHLSASVSSTCTASGSSLLRLSKSAYNRLGALDLFVYDASRQQDDLRLSGCRQIRWARSYSNPRQESQYISQGRLAGHCSG</sequence>
<gene>
    <name evidence="1" type="ORF">PoB_006623800</name>
</gene>
<evidence type="ECO:0000313" key="2">
    <source>
        <dbReference type="Proteomes" id="UP000735302"/>
    </source>
</evidence>
<protein>
    <submittedName>
        <fullName evidence="1">Uncharacterized protein</fullName>
    </submittedName>
</protein>
<reference evidence="1 2" key="1">
    <citation type="journal article" date="2021" name="Elife">
        <title>Chloroplast acquisition without the gene transfer in kleptoplastic sea slugs, Plakobranchus ocellatus.</title>
        <authorList>
            <person name="Maeda T."/>
            <person name="Takahashi S."/>
            <person name="Yoshida T."/>
            <person name="Shimamura S."/>
            <person name="Takaki Y."/>
            <person name="Nagai Y."/>
            <person name="Toyoda A."/>
            <person name="Suzuki Y."/>
            <person name="Arimoto A."/>
            <person name="Ishii H."/>
            <person name="Satoh N."/>
            <person name="Nishiyama T."/>
            <person name="Hasebe M."/>
            <person name="Maruyama T."/>
            <person name="Minagawa J."/>
            <person name="Obokata J."/>
            <person name="Shigenobu S."/>
        </authorList>
    </citation>
    <scope>NUCLEOTIDE SEQUENCE [LARGE SCALE GENOMIC DNA]</scope>
</reference>
<evidence type="ECO:0000313" key="1">
    <source>
        <dbReference type="EMBL" id="GFO39733.1"/>
    </source>
</evidence>
<dbReference type="EMBL" id="BLXT01007506">
    <property type="protein sequence ID" value="GFO39733.1"/>
    <property type="molecule type" value="Genomic_DNA"/>
</dbReference>
<accession>A0AAV4D689</accession>
<keyword evidence="2" id="KW-1185">Reference proteome</keyword>
<organism evidence="1 2">
    <name type="scientific">Plakobranchus ocellatus</name>
    <dbReference type="NCBI Taxonomy" id="259542"/>
    <lineage>
        <taxon>Eukaryota</taxon>
        <taxon>Metazoa</taxon>
        <taxon>Spiralia</taxon>
        <taxon>Lophotrochozoa</taxon>
        <taxon>Mollusca</taxon>
        <taxon>Gastropoda</taxon>
        <taxon>Heterobranchia</taxon>
        <taxon>Euthyneura</taxon>
        <taxon>Panpulmonata</taxon>
        <taxon>Sacoglossa</taxon>
        <taxon>Placobranchoidea</taxon>
        <taxon>Plakobranchidae</taxon>
        <taxon>Plakobranchus</taxon>
    </lineage>
</organism>
<proteinExistence type="predicted"/>
<comment type="caution">
    <text evidence="1">The sequence shown here is derived from an EMBL/GenBank/DDBJ whole genome shotgun (WGS) entry which is preliminary data.</text>
</comment>